<organism evidence="1 2">
    <name type="scientific">Massilia agri</name>
    <dbReference type="NCBI Taxonomy" id="1886785"/>
    <lineage>
        <taxon>Bacteria</taxon>
        <taxon>Pseudomonadati</taxon>
        <taxon>Pseudomonadota</taxon>
        <taxon>Betaproteobacteria</taxon>
        <taxon>Burkholderiales</taxon>
        <taxon>Oxalobacteraceae</taxon>
        <taxon>Telluria group</taxon>
        <taxon>Massilia</taxon>
    </lineage>
</organism>
<evidence type="ECO:0000313" key="2">
    <source>
        <dbReference type="Proteomes" id="UP001206572"/>
    </source>
</evidence>
<dbReference type="Proteomes" id="UP001206572">
    <property type="component" value="Unassembled WGS sequence"/>
</dbReference>
<dbReference type="EMBL" id="JANUHA010000001">
    <property type="protein sequence ID" value="MCS0595266.1"/>
    <property type="molecule type" value="Genomic_DNA"/>
</dbReference>
<sequence length="186" mass="20856">MTPTFFADARAFRAWLEAHAEGSTELLVGFYKVGTKRPCMSWSESVDEALCFGWIDGVRRRIDDDSYSIRFTPRKPSSIWSAVNIAKMDKLRAAGKMRPAGEAAFALRSEAKSGIYSHERTDAPELSPAELARFQRDATAWDCFETCPPGYRKTVLHWITNAKKAETRAGRLEKLMQACAAGKRLS</sequence>
<evidence type="ECO:0000313" key="1">
    <source>
        <dbReference type="EMBL" id="MCS0595266.1"/>
    </source>
</evidence>
<dbReference type="RefSeq" id="WP_258826336.1">
    <property type="nucleotide sequence ID" value="NZ_JANUHA010000001.1"/>
</dbReference>
<comment type="caution">
    <text evidence="1">The sequence shown here is derived from an EMBL/GenBank/DDBJ whole genome shotgun (WGS) entry which is preliminary data.</text>
</comment>
<accession>A0ABT2AGD6</accession>
<protein>
    <submittedName>
        <fullName evidence="1">YdeI/OmpD-associated family protein</fullName>
    </submittedName>
</protein>
<keyword evidence="2" id="KW-1185">Reference proteome</keyword>
<proteinExistence type="predicted"/>
<dbReference type="Pfam" id="PF13376">
    <property type="entry name" value="OmdA"/>
    <property type="match status" value="1"/>
</dbReference>
<name>A0ABT2AGD6_9BURK</name>
<reference evidence="1 2" key="1">
    <citation type="submission" date="2022-08" db="EMBL/GenBank/DDBJ databases">
        <title>Reclassification of Massilia species as members of the genera Telluria, Duganella, Pseudoduganella, Mokoshia gen. nov. and Zemynaea gen. nov. using orthogonal and non-orthogonal genome-based approaches.</title>
        <authorList>
            <person name="Bowman J.P."/>
        </authorList>
    </citation>
    <scope>NUCLEOTIDE SEQUENCE [LARGE SCALE GENOMIC DNA]</scope>
    <source>
        <strain evidence="1 2">JCM 31661</strain>
    </source>
</reference>
<gene>
    <name evidence="1" type="ORF">NX780_02795</name>
</gene>